<reference evidence="11 12" key="1">
    <citation type="submission" date="2024-04" db="EMBL/GenBank/DDBJ databases">
        <title>The reference genome of an endangered Asteraceae, Deinandra increscens subsp. villosa, native to the Central Coast of California.</title>
        <authorList>
            <person name="Guilliams M."/>
            <person name="Hasenstab-Lehman K."/>
            <person name="Meyer R."/>
            <person name="Mcevoy S."/>
        </authorList>
    </citation>
    <scope>NUCLEOTIDE SEQUENCE [LARGE SCALE GENOMIC DNA]</scope>
    <source>
        <tissue evidence="11">Leaf</tissue>
    </source>
</reference>
<feature type="chain" id="PRO_5042667792" description="Carboxypeptidase" evidence="10">
    <location>
        <begin position="23"/>
        <end position="480"/>
    </location>
</feature>
<dbReference type="GO" id="GO:0005576">
    <property type="term" value="C:extracellular region"/>
    <property type="evidence" value="ECO:0007669"/>
    <property type="project" value="UniProtKB-SubCell"/>
</dbReference>
<dbReference type="AlphaFoldDB" id="A0AAP0GN76"/>
<dbReference type="EC" id="3.4.16.-" evidence="10"/>
<dbReference type="GO" id="GO:0004185">
    <property type="term" value="F:serine-type carboxypeptidase activity"/>
    <property type="evidence" value="ECO:0007669"/>
    <property type="project" value="UniProtKB-UniRule"/>
</dbReference>
<dbReference type="FunFam" id="3.40.50.1820:FF:000030">
    <property type="entry name" value="Carboxypeptidase"/>
    <property type="match status" value="1"/>
</dbReference>
<evidence type="ECO:0000256" key="10">
    <source>
        <dbReference type="RuleBase" id="RU361156"/>
    </source>
</evidence>
<dbReference type="Proteomes" id="UP001408789">
    <property type="component" value="Unassembled WGS sequence"/>
</dbReference>
<feature type="signal peptide" evidence="10">
    <location>
        <begin position="1"/>
        <end position="22"/>
    </location>
</feature>
<gene>
    <name evidence="11" type="ORF">SSX86_025422</name>
</gene>
<dbReference type="InterPro" id="IPR033124">
    <property type="entry name" value="Ser_caboxypep_his_AS"/>
</dbReference>
<keyword evidence="4 10" id="KW-0121">Carboxypeptidase</keyword>
<comment type="caution">
    <text evidence="11">The sequence shown here is derived from an EMBL/GenBank/DDBJ whole genome shotgun (WGS) entry which is preliminary data.</text>
</comment>
<evidence type="ECO:0000313" key="11">
    <source>
        <dbReference type="EMBL" id="KAK9054344.1"/>
    </source>
</evidence>
<dbReference type="PROSITE" id="PS00131">
    <property type="entry name" value="CARBOXYPEPT_SER_SER"/>
    <property type="match status" value="1"/>
</dbReference>
<keyword evidence="7 10" id="KW-0378">Hydrolase</keyword>
<dbReference type="InterPro" id="IPR001563">
    <property type="entry name" value="Peptidase_S10"/>
</dbReference>
<sequence length="480" mass="54081">MSHISYLLLVFTLCLLAFSVASKDNQISSLNKWIKSRRSVNPPHAEQWTEEDVSNLSPAHIVPQEGSMEADRIEKLPGQPSVDFDHYAGYVTVDAAAGRTLFYYFAESPHNPSSKPLVLWLNGGPGCSSFGYGAMEELGPFRVNRDGKTLYQNDYAWNKVANVLFLESPAGVGFSYSNRSSDYNTGDKRTAKDSYTFLFNWLQRFPQYKTRDFFITGESYAGHYVPQLASLICSQNKKANRTIINLRGIAIGNAWIDDTTSIKGMYDYYWTHAINSDETHAAINKYCDYVTGNFSDTCEHYKQKGEIEYGRIDIYNIYPPPCDDNGSVKNLPPCYDDEFVDTYLSRTEVQEALHAQHTTSWSHCSGVNYDTINSPTTILPTINQLITSGIRVWIYSGDTDGRVPVTSSRYSINKMKLPVESPWRAWYNNKEVGGYVEGYKGVVLVTVRGAGHMVPHYQPERALVMISSFLKGKLPPSGRE</sequence>
<comment type="subcellular location">
    <subcellularLocation>
        <location evidence="1">Secreted</location>
    </subcellularLocation>
</comment>
<dbReference type="Pfam" id="PF00450">
    <property type="entry name" value="Peptidase_S10"/>
    <property type="match status" value="1"/>
</dbReference>
<keyword evidence="6 10" id="KW-0732">Signal</keyword>
<evidence type="ECO:0000256" key="8">
    <source>
        <dbReference type="ARBA" id="ARBA00023157"/>
    </source>
</evidence>
<comment type="similarity">
    <text evidence="2 10">Belongs to the peptidase S10 family.</text>
</comment>
<evidence type="ECO:0000256" key="4">
    <source>
        <dbReference type="ARBA" id="ARBA00022645"/>
    </source>
</evidence>
<name>A0AAP0GN76_9ASTR</name>
<evidence type="ECO:0000256" key="3">
    <source>
        <dbReference type="ARBA" id="ARBA00022525"/>
    </source>
</evidence>
<dbReference type="PRINTS" id="PR00724">
    <property type="entry name" value="CRBOXYPTASEC"/>
</dbReference>
<evidence type="ECO:0000313" key="12">
    <source>
        <dbReference type="Proteomes" id="UP001408789"/>
    </source>
</evidence>
<keyword evidence="3" id="KW-0964">Secreted</keyword>
<evidence type="ECO:0000256" key="7">
    <source>
        <dbReference type="ARBA" id="ARBA00022801"/>
    </source>
</evidence>
<dbReference type="SUPFAM" id="SSF53474">
    <property type="entry name" value="alpha/beta-Hydrolases"/>
    <property type="match status" value="1"/>
</dbReference>
<keyword evidence="8" id="KW-1015">Disulfide bond</keyword>
<protein>
    <recommendedName>
        <fullName evidence="10">Carboxypeptidase</fullName>
        <ecNumber evidence="10">3.4.16.-</ecNumber>
    </recommendedName>
</protein>
<dbReference type="GO" id="GO:0006508">
    <property type="term" value="P:proteolysis"/>
    <property type="evidence" value="ECO:0007669"/>
    <property type="project" value="UniProtKB-KW"/>
</dbReference>
<dbReference type="InterPro" id="IPR018202">
    <property type="entry name" value="Ser_caboxypep_ser_AS"/>
</dbReference>
<dbReference type="PANTHER" id="PTHR11802">
    <property type="entry name" value="SERINE PROTEASE FAMILY S10 SERINE CARBOXYPEPTIDASE"/>
    <property type="match status" value="1"/>
</dbReference>
<proteinExistence type="inferred from homology"/>
<evidence type="ECO:0000256" key="6">
    <source>
        <dbReference type="ARBA" id="ARBA00022729"/>
    </source>
</evidence>
<dbReference type="GO" id="GO:0005773">
    <property type="term" value="C:vacuole"/>
    <property type="evidence" value="ECO:0007669"/>
    <property type="project" value="TreeGrafter"/>
</dbReference>
<dbReference type="PANTHER" id="PTHR11802:SF470">
    <property type="entry name" value="CARBOXYPEPTIDASE"/>
    <property type="match status" value="1"/>
</dbReference>
<keyword evidence="12" id="KW-1185">Reference proteome</keyword>
<dbReference type="InterPro" id="IPR029058">
    <property type="entry name" value="AB_hydrolase_fold"/>
</dbReference>
<keyword evidence="5 10" id="KW-0645">Protease</keyword>
<evidence type="ECO:0000256" key="2">
    <source>
        <dbReference type="ARBA" id="ARBA00009431"/>
    </source>
</evidence>
<dbReference type="EMBL" id="JBCNJP010000025">
    <property type="protein sequence ID" value="KAK9054344.1"/>
    <property type="molecule type" value="Genomic_DNA"/>
</dbReference>
<accession>A0AAP0GN76</accession>
<dbReference type="PROSITE" id="PS00560">
    <property type="entry name" value="CARBOXYPEPT_SER_HIS"/>
    <property type="match status" value="1"/>
</dbReference>
<dbReference type="Gene3D" id="3.40.50.1820">
    <property type="entry name" value="alpha/beta hydrolase"/>
    <property type="match status" value="1"/>
</dbReference>
<dbReference type="FunFam" id="3.40.50.11320:FF:000001">
    <property type="entry name" value="Carboxypeptidase"/>
    <property type="match status" value="1"/>
</dbReference>
<keyword evidence="9" id="KW-0325">Glycoprotein</keyword>
<evidence type="ECO:0000256" key="1">
    <source>
        <dbReference type="ARBA" id="ARBA00004613"/>
    </source>
</evidence>
<organism evidence="11 12">
    <name type="scientific">Deinandra increscens subsp. villosa</name>
    <dbReference type="NCBI Taxonomy" id="3103831"/>
    <lineage>
        <taxon>Eukaryota</taxon>
        <taxon>Viridiplantae</taxon>
        <taxon>Streptophyta</taxon>
        <taxon>Embryophyta</taxon>
        <taxon>Tracheophyta</taxon>
        <taxon>Spermatophyta</taxon>
        <taxon>Magnoliopsida</taxon>
        <taxon>eudicotyledons</taxon>
        <taxon>Gunneridae</taxon>
        <taxon>Pentapetalae</taxon>
        <taxon>asterids</taxon>
        <taxon>campanulids</taxon>
        <taxon>Asterales</taxon>
        <taxon>Asteraceae</taxon>
        <taxon>Asteroideae</taxon>
        <taxon>Heliantheae alliance</taxon>
        <taxon>Madieae</taxon>
        <taxon>Madiinae</taxon>
        <taxon>Deinandra</taxon>
    </lineage>
</organism>
<evidence type="ECO:0000256" key="5">
    <source>
        <dbReference type="ARBA" id="ARBA00022670"/>
    </source>
</evidence>
<evidence type="ECO:0000256" key="9">
    <source>
        <dbReference type="ARBA" id="ARBA00023180"/>
    </source>
</evidence>